<evidence type="ECO:0000256" key="1">
    <source>
        <dbReference type="SAM" id="SignalP"/>
    </source>
</evidence>
<comment type="caution">
    <text evidence="2">The sequence shown here is derived from an EMBL/GenBank/DDBJ whole genome shotgun (WGS) entry which is preliminary data.</text>
</comment>
<evidence type="ECO:0000313" key="3">
    <source>
        <dbReference type="Proteomes" id="UP001230915"/>
    </source>
</evidence>
<protein>
    <recommendedName>
        <fullName evidence="4">DUF4468 domain-containing protein</fullName>
    </recommendedName>
</protein>
<dbReference type="EMBL" id="JAVHUL010000001">
    <property type="protein sequence ID" value="MDQ7916091.1"/>
    <property type="molecule type" value="Genomic_DNA"/>
</dbReference>
<dbReference type="RefSeq" id="WP_308862699.1">
    <property type="nucleotide sequence ID" value="NZ_JAVHUL010000001.1"/>
</dbReference>
<accession>A0ABU1A049</accession>
<sequence length="201" mass="23230">MKKITAMVALLFCVSLGFAQKEKVRNGKFKALKGITAYNLTFTYDNVEIPKFDSEKEFLDEKVKEKEEDEAGAGIAWKEEWFSNRPNHFEPKFIESFNKRFDDNLVTVKKEAPERKYTINVAITMMYDGYNVGVWRKDAKLESTITVFETNNPSNILLEVDYSKVKGRGAMGYDFTSAHRVTEAYAKLAKEFAKKIRKRAF</sequence>
<keyword evidence="1" id="KW-0732">Signal</keyword>
<name>A0ABU1A049_9FLAO</name>
<dbReference type="Proteomes" id="UP001230915">
    <property type="component" value="Unassembled WGS sequence"/>
</dbReference>
<evidence type="ECO:0000313" key="2">
    <source>
        <dbReference type="EMBL" id="MDQ7916091.1"/>
    </source>
</evidence>
<feature type="chain" id="PRO_5046982442" description="DUF4468 domain-containing protein" evidence="1">
    <location>
        <begin position="20"/>
        <end position="201"/>
    </location>
</feature>
<reference evidence="2 3" key="1">
    <citation type="submission" date="2023-08" db="EMBL/GenBank/DDBJ databases">
        <title>Mesonia sp. MT50, isolated from deep-sea sediment of the Mariana Trench.</title>
        <authorList>
            <person name="Fu H."/>
        </authorList>
    </citation>
    <scope>NUCLEOTIDE SEQUENCE [LARGE SCALE GENOMIC DNA]</scope>
    <source>
        <strain evidence="2 3">MT50</strain>
    </source>
</reference>
<feature type="signal peptide" evidence="1">
    <location>
        <begin position="1"/>
        <end position="19"/>
    </location>
</feature>
<organism evidence="2 3">
    <name type="scientific">Mesonia profundi</name>
    <dbReference type="NCBI Taxonomy" id="3070998"/>
    <lineage>
        <taxon>Bacteria</taxon>
        <taxon>Pseudomonadati</taxon>
        <taxon>Bacteroidota</taxon>
        <taxon>Flavobacteriia</taxon>
        <taxon>Flavobacteriales</taxon>
        <taxon>Flavobacteriaceae</taxon>
        <taxon>Mesonia</taxon>
    </lineage>
</organism>
<proteinExistence type="predicted"/>
<keyword evidence="3" id="KW-1185">Reference proteome</keyword>
<evidence type="ECO:0008006" key="4">
    <source>
        <dbReference type="Google" id="ProtNLM"/>
    </source>
</evidence>
<gene>
    <name evidence="2" type="ORF">RBU60_00750</name>
</gene>